<feature type="domain" description="Tox-REase-2" evidence="2">
    <location>
        <begin position="418"/>
        <end position="539"/>
    </location>
</feature>
<feature type="region of interest" description="Disordered" evidence="1">
    <location>
        <begin position="1"/>
        <end position="24"/>
    </location>
</feature>
<dbReference type="Proteomes" id="UP000253507">
    <property type="component" value="Unassembled WGS sequence"/>
</dbReference>
<accession>A0A367E5T1</accession>
<dbReference type="Pfam" id="PF15646">
    <property type="entry name" value="Tox-REase-2"/>
    <property type="match status" value="1"/>
</dbReference>
<gene>
    <name evidence="3" type="ORF">DQ392_33050</name>
</gene>
<proteinExistence type="predicted"/>
<name>A0A367E5T1_9ACTN</name>
<dbReference type="EMBL" id="QOIM01000057">
    <property type="protein sequence ID" value="RCG13414.1"/>
    <property type="molecule type" value="Genomic_DNA"/>
</dbReference>
<organism evidence="3 4">
    <name type="scientific">Streptomyces reniochalinae</name>
    <dbReference type="NCBI Taxonomy" id="2250578"/>
    <lineage>
        <taxon>Bacteria</taxon>
        <taxon>Bacillati</taxon>
        <taxon>Actinomycetota</taxon>
        <taxon>Actinomycetes</taxon>
        <taxon>Kitasatosporales</taxon>
        <taxon>Streptomycetaceae</taxon>
        <taxon>Streptomyces</taxon>
    </lineage>
</organism>
<feature type="compositionally biased region" description="Pro residues" evidence="1">
    <location>
        <begin position="374"/>
        <end position="393"/>
    </location>
</feature>
<reference evidence="3 4" key="1">
    <citation type="submission" date="2018-06" db="EMBL/GenBank/DDBJ databases">
        <title>Streptomyces reniochalinae sp. nov. and Streptomyces diacarnus sp. nov. from marine sponges.</title>
        <authorList>
            <person name="Li L."/>
        </authorList>
    </citation>
    <scope>NUCLEOTIDE SEQUENCE [LARGE SCALE GENOMIC DNA]</scope>
    <source>
        <strain evidence="3 4">LHW50302</strain>
    </source>
</reference>
<evidence type="ECO:0000256" key="1">
    <source>
        <dbReference type="SAM" id="MobiDB-lite"/>
    </source>
</evidence>
<keyword evidence="4" id="KW-1185">Reference proteome</keyword>
<feature type="compositionally biased region" description="Basic and acidic residues" evidence="1">
    <location>
        <begin position="271"/>
        <end position="281"/>
    </location>
</feature>
<dbReference type="OrthoDB" id="4230357at2"/>
<comment type="caution">
    <text evidence="3">The sequence shown here is derived from an EMBL/GenBank/DDBJ whole genome shotgun (WGS) entry which is preliminary data.</text>
</comment>
<dbReference type="InterPro" id="IPR028906">
    <property type="entry name" value="Tox-REase-2_dom"/>
</dbReference>
<evidence type="ECO:0000259" key="2">
    <source>
        <dbReference type="Pfam" id="PF15646"/>
    </source>
</evidence>
<dbReference type="AlphaFoldDB" id="A0A367E5T1"/>
<evidence type="ECO:0000313" key="3">
    <source>
        <dbReference type="EMBL" id="RCG13414.1"/>
    </source>
</evidence>
<evidence type="ECO:0000313" key="4">
    <source>
        <dbReference type="Proteomes" id="UP000253507"/>
    </source>
</evidence>
<feature type="region of interest" description="Disordered" evidence="1">
    <location>
        <begin position="369"/>
        <end position="396"/>
    </location>
</feature>
<sequence>MQLNQAPDGSYHPGRLKPEPAAPTGKEAIQIQTVKLLNSSWKMVQLRDFVYDALDALVTDLQGQAGMVGDDEAGAAFAKVYKSAVGAIVDKLDFASLVVSNGGGALLETAEEFLKTENKIAAELLKATDSPYNGVAPQPARPDCSPRPARGGEELPEVIGETGSVDQFLFSDRFRGDAGKLRDIAGKWYTARGLLADAFYGARDCWREANLDAKGLSADAVEKFFARFVGKGMDPPDQVSEDEALLPTLPAACFVLGKACDAYADHIDSSREQEIKDRDPLTGKGQWPWENPRFGGNGLDGGLRDKVASDPAIAHAGKIAEALGVAKERVKVPQPEGRGGIPGVPGWLPPLLRAPLRAPIAIPVAYRPRDPHSPNLPPIAPPNPPDPRFPPLTPAESGNFSTWINSLREGDISGGRPPEIAYQKRISGYPEYEVPIPKGYGANDTLMVDGFRRSDGMAVEAKYVKKPDQPCYRSLDALRDNHQTGQRNFLYKDDRLEMKKYAAALQDPRNKEMRGVETVTNNRDSVAYWRVMMAAYGVKGYARYAP</sequence>
<protein>
    <recommendedName>
        <fullName evidence="2">Tox-REase-2 domain-containing protein</fullName>
    </recommendedName>
</protein>
<feature type="region of interest" description="Disordered" evidence="1">
    <location>
        <begin position="271"/>
        <end position="292"/>
    </location>
</feature>